<dbReference type="Proteomes" id="UP001059272">
    <property type="component" value="Chromosome"/>
</dbReference>
<reference evidence="2 5" key="2">
    <citation type="submission" date="2024-06" db="EMBL/GenBank/DDBJ databases">
        <title>Pangenomics to understand the prophage dynamics in the radiating lineages of P. brasiliense.</title>
        <authorList>
            <person name="Pardeshi L.A."/>
            <person name="Van Duivenbode I."/>
            <person name="Jonkheer E.M."/>
            <person name="Pel M.J.C."/>
            <person name="Kupczok A."/>
            <person name="De Ridder D."/>
            <person name="Smit S."/>
            <person name="Van Der Lee T.J."/>
        </authorList>
    </citation>
    <scope>NUCLEOTIDE SEQUENCE [LARGE SCALE GENOMIC DNA]</scope>
    <source>
        <strain evidence="2 5">PD 8607</strain>
    </source>
</reference>
<feature type="domain" description="N-acetyltransferase" evidence="1">
    <location>
        <begin position="1"/>
        <end position="158"/>
    </location>
</feature>
<evidence type="ECO:0000313" key="4">
    <source>
        <dbReference type="Proteomes" id="UP001059272"/>
    </source>
</evidence>
<gene>
    <name evidence="2" type="ORF">ABRQ07_03220</name>
    <name evidence="3" type="ORF">LW347_09660</name>
</gene>
<accession>A0AAE9T1X1</accession>
<dbReference type="KEGG" id="ppoo:LW347_09660"/>
<dbReference type="EMBL" id="CP090065">
    <property type="protein sequence ID" value="UVO10176.1"/>
    <property type="molecule type" value="Genomic_DNA"/>
</dbReference>
<name>A0AAE9T1X1_9GAMM</name>
<dbReference type="InterPro" id="IPR016181">
    <property type="entry name" value="Acyl_CoA_acyltransferase"/>
</dbReference>
<sequence length="181" mass="20101">MSVRYAIADEAERLWLIRNEAIRSGCQEVYDNETIMAFTPDTMPEGYRHAIINNPFFVIDDAILSLPVATGFLDITNNSVEAIFTLPNYQNKGLATKILDAIKSEARTRGITALTLSSTPNAVVFYQANGFSIDKHGEYYSGSAKRYLPCVEMSLDMGLYTPNNSSCRKAAREGVPMSLLR</sequence>
<dbReference type="GO" id="GO:0016747">
    <property type="term" value="F:acyltransferase activity, transferring groups other than amino-acyl groups"/>
    <property type="evidence" value="ECO:0007669"/>
    <property type="project" value="InterPro"/>
</dbReference>
<dbReference type="InterPro" id="IPR052564">
    <property type="entry name" value="N-acetyltrans/Recomb-assoc"/>
</dbReference>
<keyword evidence="5" id="KW-1185">Reference proteome</keyword>
<dbReference type="PROSITE" id="PS51186">
    <property type="entry name" value="GNAT"/>
    <property type="match status" value="1"/>
</dbReference>
<evidence type="ECO:0000313" key="2">
    <source>
        <dbReference type="EMBL" id="MEQ9936628.1"/>
    </source>
</evidence>
<evidence type="ECO:0000259" key="1">
    <source>
        <dbReference type="PROSITE" id="PS51186"/>
    </source>
</evidence>
<proteinExistence type="predicted"/>
<dbReference type="CDD" id="cd04301">
    <property type="entry name" value="NAT_SF"/>
    <property type="match status" value="1"/>
</dbReference>
<dbReference type="SUPFAM" id="SSF55729">
    <property type="entry name" value="Acyl-CoA N-acyltransferases (Nat)"/>
    <property type="match status" value="1"/>
</dbReference>
<dbReference type="EC" id="2.3.1.-" evidence="2"/>
<dbReference type="InterPro" id="IPR000182">
    <property type="entry name" value="GNAT_dom"/>
</dbReference>
<keyword evidence="2" id="KW-0012">Acyltransferase</keyword>
<dbReference type="AlphaFoldDB" id="A0AAE9T1X1"/>
<evidence type="ECO:0000313" key="5">
    <source>
        <dbReference type="Proteomes" id="UP001463408"/>
    </source>
</evidence>
<organism evidence="3 4">
    <name type="scientific">Pectobacterium polonicum</name>
    <dbReference type="NCBI Taxonomy" id="2485124"/>
    <lineage>
        <taxon>Bacteria</taxon>
        <taxon>Pseudomonadati</taxon>
        <taxon>Pseudomonadota</taxon>
        <taxon>Gammaproteobacteria</taxon>
        <taxon>Enterobacterales</taxon>
        <taxon>Pectobacteriaceae</taxon>
        <taxon>Pectobacterium</taxon>
    </lineage>
</organism>
<dbReference type="Pfam" id="PF13673">
    <property type="entry name" value="Acetyltransf_10"/>
    <property type="match status" value="1"/>
</dbReference>
<dbReference type="Gene3D" id="3.40.630.30">
    <property type="match status" value="1"/>
</dbReference>
<dbReference type="Proteomes" id="UP001463408">
    <property type="component" value="Unassembled WGS sequence"/>
</dbReference>
<dbReference type="PANTHER" id="PTHR43451">
    <property type="entry name" value="ACETYLTRANSFERASE (GNAT) FAMILY PROTEIN"/>
    <property type="match status" value="1"/>
</dbReference>
<reference evidence="3" key="1">
    <citation type="submission" date="2021-12" db="EMBL/GenBank/DDBJ databases">
        <title>Genome sequence of novel Pectobacterium sp. causing blackleg.</title>
        <authorList>
            <person name="Wang J."/>
        </authorList>
    </citation>
    <scope>NUCLEOTIDE SEQUENCE</scope>
    <source>
        <strain evidence="3">BY21311</strain>
    </source>
</reference>
<protein>
    <submittedName>
        <fullName evidence="3">GNAT family N-acetyltransferase</fullName>
        <ecNumber evidence="2">2.3.1.-</ecNumber>
    </submittedName>
</protein>
<dbReference type="EMBL" id="JBEHEF010000002">
    <property type="protein sequence ID" value="MEQ9936628.1"/>
    <property type="molecule type" value="Genomic_DNA"/>
</dbReference>
<dbReference type="PANTHER" id="PTHR43451:SF1">
    <property type="entry name" value="ACETYLTRANSFERASE"/>
    <property type="match status" value="1"/>
</dbReference>
<dbReference type="RefSeq" id="WP_258884884.1">
    <property type="nucleotide sequence ID" value="NZ_CP090065.1"/>
</dbReference>
<keyword evidence="2" id="KW-0808">Transferase</keyword>
<evidence type="ECO:0000313" key="3">
    <source>
        <dbReference type="EMBL" id="UVO10176.1"/>
    </source>
</evidence>